<feature type="domain" description="N-acetylmuramoyl-L-alanine amidase" evidence="10">
    <location>
        <begin position="7"/>
        <end position="141"/>
    </location>
</feature>
<dbReference type="SMART" id="SM00644">
    <property type="entry name" value="Ami_2"/>
    <property type="match status" value="1"/>
</dbReference>
<evidence type="ECO:0000256" key="2">
    <source>
        <dbReference type="ARBA" id="ARBA00007553"/>
    </source>
</evidence>
<dbReference type="EC" id="3.5.1.28" evidence="3"/>
<accession>A0A544UTD3</accession>
<evidence type="ECO:0000256" key="4">
    <source>
        <dbReference type="ARBA" id="ARBA00022801"/>
    </source>
</evidence>
<evidence type="ECO:0000256" key="8">
    <source>
        <dbReference type="ARBA" id="ARBA00030881"/>
    </source>
</evidence>
<dbReference type="EMBL" id="SADV01000003">
    <property type="protein sequence ID" value="TQR37118.1"/>
    <property type="molecule type" value="Genomic_DNA"/>
</dbReference>
<keyword evidence="4" id="KW-0378">Hydrolase</keyword>
<name>A0A544UTD3_LYSSH</name>
<dbReference type="Proteomes" id="UP000317944">
    <property type="component" value="Unassembled WGS sequence"/>
</dbReference>
<evidence type="ECO:0000256" key="6">
    <source>
        <dbReference type="ARBA" id="ARBA00023287"/>
    </source>
</evidence>
<gene>
    <name evidence="11" type="ORF">C7Y47_05365</name>
</gene>
<dbReference type="GO" id="GO:0071555">
    <property type="term" value="P:cell wall organization"/>
    <property type="evidence" value="ECO:0007669"/>
    <property type="project" value="UniProtKB-KW"/>
</dbReference>
<organism evidence="11 12">
    <name type="scientific">Lysinibacillus sphaericus</name>
    <name type="common">Bacillus sphaericus</name>
    <dbReference type="NCBI Taxonomy" id="1421"/>
    <lineage>
        <taxon>Bacteria</taxon>
        <taxon>Bacillati</taxon>
        <taxon>Bacillota</taxon>
        <taxon>Bacilli</taxon>
        <taxon>Bacillales</taxon>
        <taxon>Bacillaceae</taxon>
        <taxon>Lysinibacillus</taxon>
    </lineage>
</organism>
<dbReference type="InterPro" id="IPR051206">
    <property type="entry name" value="NAMLAA_amidase_2"/>
</dbReference>
<evidence type="ECO:0000259" key="10">
    <source>
        <dbReference type="SMART" id="SM00644"/>
    </source>
</evidence>
<keyword evidence="6" id="KW-0178">Competence</keyword>
<comment type="caution">
    <text evidence="11">The sequence shown here is derived from an EMBL/GenBank/DDBJ whole genome shotgun (WGS) entry which is preliminary data.</text>
</comment>
<keyword evidence="7" id="KW-0961">Cell wall biogenesis/degradation</keyword>
<evidence type="ECO:0000256" key="9">
    <source>
        <dbReference type="ARBA" id="ARBA00032390"/>
    </source>
</evidence>
<dbReference type="OrthoDB" id="9794294at2"/>
<evidence type="ECO:0000256" key="7">
    <source>
        <dbReference type="ARBA" id="ARBA00023316"/>
    </source>
</evidence>
<dbReference type="GO" id="GO:0030435">
    <property type="term" value="P:sporulation resulting in formation of a cellular spore"/>
    <property type="evidence" value="ECO:0007669"/>
    <property type="project" value="UniProtKB-KW"/>
</dbReference>
<proteinExistence type="inferred from homology"/>
<reference evidence="11 12" key="1">
    <citation type="submission" date="2018-03" db="EMBL/GenBank/DDBJ databases">
        <title>Aerobic endospore-forming bacteria genome sequencing and assembly.</title>
        <authorList>
            <person name="Cavalcante D.A."/>
            <person name="Driks A."/>
            <person name="Putonti C."/>
            <person name="De-Souza M.T."/>
        </authorList>
    </citation>
    <scope>NUCLEOTIDE SEQUENCE [LARGE SCALE GENOMIC DNA]</scope>
    <source>
        <strain evidence="11 12">SDF0037</strain>
    </source>
</reference>
<dbReference type="SUPFAM" id="SSF55846">
    <property type="entry name" value="N-acetylmuramoyl-L-alanine amidase-like"/>
    <property type="match status" value="1"/>
</dbReference>
<dbReference type="InterPro" id="IPR002502">
    <property type="entry name" value="Amidase_domain"/>
</dbReference>
<evidence type="ECO:0000256" key="3">
    <source>
        <dbReference type="ARBA" id="ARBA00011901"/>
    </source>
</evidence>
<dbReference type="CDD" id="cd06583">
    <property type="entry name" value="PGRP"/>
    <property type="match status" value="1"/>
</dbReference>
<evidence type="ECO:0000256" key="1">
    <source>
        <dbReference type="ARBA" id="ARBA00001561"/>
    </source>
</evidence>
<comment type="similarity">
    <text evidence="2">Belongs to the N-acetylmuramoyl-L-alanine amidase 2 family.</text>
</comment>
<dbReference type="InterPro" id="IPR036505">
    <property type="entry name" value="Amidase/PGRP_sf"/>
</dbReference>
<protein>
    <recommendedName>
        <fullName evidence="3">N-acetylmuramoyl-L-alanine amidase</fullName>
        <ecNumber evidence="3">3.5.1.28</ecNumber>
    </recommendedName>
    <alternativeName>
        <fullName evidence="9">Autolysin</fullName>
    </alternativeName>
    <alternativeName>
        <fullName evidence="8">Cell wall hydrolase</fullName>
    </alternativeName>
</protein>
<evidence type="ECO:0000256" key="5">
    <source>
        <dbReference type="ARBA" id="ARBA00022969"/>
    </source>
</evidence>
<dbReference type="GO" id="GO:0009254">
    <property type="term" value="P:peptidoglycan turnover"/>
    <property type="evidence" value="ECO:0007669"/>
    <property type="project" value="TreeGrafter"/>
</dbReference>
<dbReference type="GO" id="GO:0008745">
    <property type="term" value="F:N-acetylmuramoyl-L-alanine amidase activity"/>
    <property type="evidence" value="ECO:0007669"/>
    <property type="project" value="UniProtKB-EC"/>
</dbReference>
<dbReference type="RefSeq" id="WP_142507810.1">
    <property type="nucleotide sequence ID" value="NZ_SADV01000003.1"/>
</dbReference>
<dbReference type="PANTHER" id="PTHR30417">
    <property type="entry name" value="N-ACETYLMURAMOYL-L-ALANINE AMIDASE AMID"/>
    <property type="match status" value="1"/>
</dbReference>
<comment type="catalytic activity">
    <reaction evidence="1">
        <text>Hydrolyzes the link between N-acetylmuramoyl residues and L-amino acid residues in certain cell-wall glycopeptides.</text>
        <dbReference type="EC" id="3.5.1.28"/>
    </reaction>
</comment>
<evidence type="ECO:0000313" key="11">
    <source>
        <dbReference type="EMBL" id="TQR37118.1"/>
    </source>
</evidence>
<dbReference type="GO" id="GO:0030420">
    <property type="term" value="P:establishment of competence for transformation"/>
    <property type="evidence" value="ECO:0007669"/>
    <property type="project" value="UniProtKB-KW"/>
</dbReference>
<dbReference type="Gene3D" id="3.40.80.10">
    <property type="entry name" value="Peptidoglycan recognition protein-like"/>
    <property type="match status" value="1"/>
</dbReference>
<evidence type="ECO:0000313" key="12">
    <source>
        <dbReference type="Proteomes" id="UP000317944"/>
    </source>
</evidence>
<keyword evidence="5" id="KW-0749">Sporulation</keyword>
<dbReference type="AlphaFoldDB" id="A0A544UTD3"/>
<dbReference type="GO" id="GO:0009253">
    <property type="term" value="P:peptidoglycan catabolic process"/>
    <property type="evidence" value="ECO:0007669"/>
    <property type="project" value="InterPro"/>
</dbReference>
<dbReference type="PANTHER" id="PTHR30417:SF11">
    <property type="entry name" value="N-ACETYLMURAMOYL-L-ALANINE AMIDASE XLYA"/>
    <property type="match status" value="1"/>
</dbReference>
<dbReference type="Pfam" id="PF01510">
    <property type="entry name" value="Amidase_2"/>
    <property type="match status" value="1"/>
</dbReference>
<sequence>MIPDAQASKVTYGKANTRKFIVVHETDNTRSGADADAHARLQYNGNSRSASWHYTVDDKEAVQSFKHAWRCWAAGNNTGNNEGIQIEVCFNSDGNYQKAMQNAAELVAKIMKDENIPIQNVVQHNHFSGKNCPRNMREGKISWSKFITMVKNASGNAQQQK</sequence>